<dbReference type="eggNOG" id="COG1975">
    <property type="taxonomic scope" value="Bacteria"/>
</dbReference>
<organism evidence="2 3">
    <name type="scientific">Symbiobacterium thermophilum (strain DSM 24528 / JCM 14929 / IAM 14863 / T)</name>
    <dbReference type="NCBI Taxonomy" id="292459"/>
    <lineage>
        <taxon>Bacteria</taxon>
        <taxon>Bacillati</taxon>
        <taxon>Bacillota</taxon>
        <taxon>Clostridia</taxon>
        <taxon>Eubacteriales</taxon>
        <taxon>Symbiobacteriaceae</taxon>
        <taxon>Symbiobacterium</taxon>
    </lineage>
</organism>
<keyword evidence="3" id="KW-1185">Reference proteome</keyword>
<feature type="domain" description="XdhC- CoxI" evidence="1">
    <location>
        <begin position="15"/>
        <end position="80"/>
    </location>
</feature>
<dbReference type="Pfam" id="PF02625">
    <property type="entry name" value="XdhC_CoxI"/>
    <property type="match status" value="1"/>
</dbReference>
<dbReference type="EMBL" id="AP006840">
    <property type="protein sequence ID" value="BAD41192.1"/>
    <property type="molecule type" value="Genomic_DNA"/>
</dbReference>
<dbReference type="PANTHER" id="PTHR30388">
    <property type="entry name" value="ALDEHYDE OXIDOREDUCTASE MOLYBDENUM COFACTOR ASSEMBLY PROTEIN"/>
    <property type="match status" value="1"/>
</dbReference>
<evidence type="ECO:0000313" key="2">
    <source>
        <dbReference type="EMBL" id="BAD41192.1"/>
    </source>
</evidence>
<evidence type="ECO:0000313" key="3">
    <source>
        <dbReference type="Proteomes" id="UP000000417"/>
    </source>
</evidence>
<dbReference type="InterPro" id="IPR003777">
    <property type="entry name" value="XdhC_CoxI"/>
</dbReference>
<dbReference type="KEGG" id="sth:STH2207"/>
<proteinExistence type="predicted"/>
<dbReference type="PANTHER" id="PTHR30388:SF6">
    <property type="entry name" value="XANTHINE DEHYDROGENASE SUBUNIT A-RELATED"/>
    <property type="match status" value="1"/>
</dbReference>
<dbReference type="STRING" id="292459.STH2207"/>
<dbReference type="HOGENOM" id="CLU_154250_1_0_9"/>
<evidence type="ECO:0000259" key="1">
    <source>
        <dbReference type="Pfam" id="PF02625"/>
    </source>
</evidence>
<dbReference type="Proteomes" id="UP000000417">
    <property type="component" value="Chromosome"/>
</dbReference>
<reference evidence="2 3" key="1">
    <citation type="journal article" date="2004" name="Nucleic Acids Res.">
        <title>Genome sequence of Symbiobacterium thermophilum, an uncultivable bacterium that depends on microbial commensalism.</title>
        <authorList>
            <person name="Ueda K."/>
            <person name="Yamashita A."/>
            <person name="Ishikawa J."/>
            <person name="Shimada M."/>
            <person name="Watsuji T."/>
            <person name="Morimura K."/>
            <person name="Ikeda H."/>
            <person name="Hattori M."/>
            <person name="Beppu T."/>
        </authorList>
    </citation>
    <scope>NUCLEOTIDE SEQUENCE [LARGE SCALE GENOMIC DNA]</scope>
    <source>
        <strain evidence="3">T / IAM 14863</strain>
    </source>
</reference>
<accession>Q67MA1</accession>
<protein>
    <recommendedName>
        <fullName evidence="1">XdhC- CoxI domain-containing protein</fullName>
    </recommendedName>
</protein>
<dbReference type="InterPro" id="IPR052698">
    <property type="entry name" value="MoCofactor_Util/Proc"/>
</dbReference>
<dbReference type="AlphaFoldDB" id="Q67MA1"/>
<name>Q67MA1_SYMTH</name>
<gene>
    <name evidence="2" type="ordered locus">STH2207</name>
</gene>
<sequence length="107" mass="11207">MTDVDDPILLLRASLAAGERVALATVVHTRGHCPREVGAKMLVWRDGRTAGSIGGGCGENRIRLAALTALDEGRPTLEQVDLLDDPSLPDGAVCGGVMEVLIEPFGC</sequence>